<dbReference type="Proteomes" id="UP000242861">
    <property type="component" value="Unassembled WGS sequence"/>
</dbReference>
<dbReference type="SUPFAM" id="SSF52402">
    <property type="entry name" value="Adenine nucleotide alpha hydrolases-like"/>
    <property type="match status" value="2"/>
</dbReference>
<organism evidence="4 5">
    <name type="scientific">Pseudomonas fluvialis</name>
    <dbReference type="NCBI Taxonomy" id="1793966"/>
    <lineage>
        <taxon>Bacteria</taxon>
        <taxon>Pseudomonadati</taxon>
        <taxon>Pseudomonadota</taxon>
        <taxon>Gammaproteobacteria</taxon>
        <taxon>Pseudomonadales</taxon>
        <taxon>Pseudomonadaceae</taxon>
        <taxon>Pseudomonas</taxon>
    </lineage>
</organism>
<sequence length="294" mass="32131">MSNALHIFAATDHSPQGNFAVARAFALAALEHSPLQLLQVLNQSLLQRLQELLGQEGDLLQEQLHGDARQRLQNLAEQLDQGQSQRVECHVLHGSVVGSLLEHLQQHPCDLLVLGAQGENALRHLLLGSTAARLLNHCREPLLVVRQPVQRAYQRVLLAVDFSPWSSQALHLAQRLAPGAELILLHAFEAPFEGKLRFAGVDEATLQRYAQATRADAEQRMLQLCAQADSANPLRSKVLHGDAGQLILEQAELEDCDLIVLGKQGQGALQELLLGSVSRYVLNSARCDVLVSGA</sequence>
<reference evidence="5" key="1">
    <citation type="submission" date="2017-12" db="EMBL/GenBank/DDBJ databases">
        <authorList>
            <person name="Yu X.-Y."/>
        </authorList>
    </citation>
    <scope>NUCLEOTIDE SEQUENCE [LARGE SCALE GENOMIC DNA]</scope>
    <source>
        <strain evidence="5">ZYSR67-Z</strain>
    </source>
</reference>
<dbReference type="AlphaFoldDB" id="A0A2I0CR32"/>
<dbReference type="PANTHER" id="PTHR46268">
    <property type="entry name" value="STRESS RESPONSE PROTEIN NHAX"/>
    <property type="match status" value="1"/>
</dbReference>
<dbReference type="EMBL" id="PIYS01000010">
    <property type="protein sequence ID" value="PKF71625.1"/>
    <property type="molecule type" value="Genomic_DNA"/>
</dbReference>
<gene>
    <name evidence="4" type="ORF">CW360_06900</name>
</gene>
<feature type="domain" description="UspA" evidence="3">
    <location>
        <begin position="6"/>
        <end position="146"/>
    </location>
</feature>
<proteinExistence type="inferred from homology"/>
<name>A0A2I0CR32_9PSED</name>
<comment type="similarity">
    <text evidence="1">Belongs to the universal stress protein A family.</text>
</comment>
<dbReference type="Gene3D" id="3.40.50.620">
    <property type="entry name" value="HUPs"/>
    <property type="match status" value="2"/>
</dbReference>
<dbReference type="PRINTS" id="PR01438">
    <property type="entry name" value="UNVRSLSTRESS"/>
</dbReference>
<dbReference type="InterPro" id="IPR006016">
    <property type="entry name" value="UspA"/>
</dbReference>
<dbReference type="InterPro" id="IPR006015">
    <property type="entry name" value="Universal_stress_UspA"/>
</dbReference>
<dbReference type="CDD" id="cd00293">
    <property type="entry name" value="USP-like"/>
    <property type="match status" value="1"/>
</dbReference>
<dbReference type="Pfam" id="PF00582">
    <property type="entry name" value="Usp"/>
    <property type="match status" value="2"/>
</dbReference>
<keyword evidence="2" id="KW-0175">Coiled coil</keyword>
<comment type="caution">
    <text evidence="4">The sequence shown here is derived from an EMBL/GenBank/DDBJ whole genome shotgun (WGS) entry which is preliminary data.</text>
</comment>
<evidence type="ECO:0000256" key="2">
    <source>
        <dbReference type="SAM" id="Coils"/>
    </source>
</evidence>
<feature type="domain" description="UspA" evidence="3">
    <location>
        <begin position="153"/>
        <end position="291"/>
    </location>
</feature>
<evidence type="ECO:0000313" key="4">
    <source>
        <dbReference type="EMBL" id="PKF71625.1"/>
    </source>
</evidence>
<dbReference type="CDD" id="cd23659">
    <property type="entry name" value="USP_At3g01520-like"/>
    <property type="match status" value="1"/>
</dbReference>
<evidence type="ECO:0000259" key="3">
    <source>
        <dbReference type="Pfam" id="PF00582"/>
    </source>
</evidence>
<accession>A0A2I0CR32</accession>
<evidence type="ECO:0000313" key="5">
    <source>
        <dbReference type="Proteomes" id="UP000242861"/>
    </source>
</evidence>
<feature type="coiled-coil region" evidence="2">
    <location>
        <begin position="35"/>
        <end position="85"/>
    </location>
</feature>
<dbReference type="RefSeq" id="WP_101193193.1">
    <property type="nucleotide sequence ID" value="NZ_PIYS01000010.1"/>
</dbReference>
<protein>
    <submittedName>
        <fullName evidence="4">Universal stress protein</fullName>
    </submittedName>
</protein>
<evidence type="ECO:0000256" key="1">
    <source>
        <dbReference type="ARBA" id="ARBA00008791"/>
    </source>
</evidence>
<dbReference type="InterPro" id="IPR014729">
    <property type="entry name" value="Rossmann-like_a/b/a_fold"/>
</dbReference>
<dbReference type="PANTHER" id="PTHR46268:SF6">
    <property type="entry name" value="UNIVERSAL STRESS PROTEIN UP12"/>
    <property type="match status" value="1"/>
</dbReference>